<reference evidence="5" key="1">
    <citation type="submission" date="2014-05" db="EMBL/GenBank/DDBJ databases">
        <title>Whole genome sequencing of Lactobacillus casei NRIC0644.</title>
        <authorList>
            <person name="Atarashi H."/>
            <person name="Yoshida Y."/>
            <person name="Fujimura S."/>
            <person name="Tanaka N."/>
            <person name="Shiwa Y."/>
            <person name="Yoshikawa H."/>
            <person name="Okada S."/>
            <person name="Nakagawa J."/>
        </authorList>
    </citation>
    <scope>NUCLEOTIDE SEQUENCE [LARGE SCALE GENOMIC DNA]</scope>
    <source>
        <strain evidence="5">NRIC0644</strain>
    </source>
</reference>
<evidence type="ECO:0000256" key="2">
    <source>
        <dbReference type="ARBA" id="ARBA00023163"/>
    </source>
</evidence>
<dbReference type="EMBL" id="BAYM01000099">
    <property type="protein sequence ID" value="GAN37191.1"/>
    <property type="molecule type" value="Genomic_DNA"/>
</dbReference>
<dbReference type="InterPro" id="IPR007737">
    <property type="entry name" value="Mga_HTH"/>
</dbReference>
<dbReference type="Pfam" id="PF05043">
    <property type="entry name" value="Mga"/>
    <property type="match status" value="1"/>
</dbReference>
<name>A0A0C9PQD3_LACPA</name>
<comment type="caution">
    <text evidence="4">The sequence shown here is derived from an EMBL/GenBank/DDBJ whole genome shotgun (WGS) entry which is preliminary data.</text>
</comment>
<evidence type="ECO:0000313" key="4">
    <source>
        <dbReference type="EMBL" id="GAN37191.1"/>
    </source>
</evidence>
<gene>
    <name evidence="4" type="ORF">LC0644_1780</name>
</gene>
<keyword evidence="1" id="KW-0805">Transcription regulation</keyword>
<evidence type="ECO:0000259" key="3">
    <source>
        <dbReference type="Pfam" id="PF05043"/>
    </source>
</evidence>
<dbReference type="PANTHER" id="PTHR30185:SF18">
    <property type="entry name" value="TRANSCRIPTIONAL REGULATOR MTLR"/>
    <property type="match status" value="1"/>
</dbReference>
<evidence type="ECO:0000256" key="1">
    <source>
        <dbReference type="ARBA" id="ARBA00023015"/>
    </source>
</evidence>
<dbReference type="AlphaFoldDB" id="A0A0C9PQD3"/>
<dbReference type="Proteomes" id="UP000032552">
    <property type="component" value="Unassembled WGS sequence"/>
</dbReference>
<feature type="domain" description="Mga helix-turn-helix" evidence="3">
    <location>
        <begin position="84"/>
        <end position="161"/>
    </location>
</feature>
<dbReference type="InterPro" id="IPR050661">
    <property type="entry name" value="BglG_antiterminators"/>
</dbReference>
<organism evidence="4 5">
    <name type="scientific">Lacticaseibacillus paracasei NRIC 0644</name>
    <dbReference type="NCBI Taxonomy" id="1435038"/>
    <lineage>
        <taxon>Bacteria</taxon>
        <taxon>Bacillati</taxon>
        <taxon>Bacillota</taxon>
        <taxon>Bacilli</taxon>
        <taxon>Lactobacillales</taxon>
        <taxon>Lactobacillaceae</taxon>
        <taxon>Lacticaseibacillus</taxon>
    </lineage>
</organism>
<proteinExistence type="predicted"/>
<protein>
    <recommendedName>
        <fullName evidence="3">Mga helix-turn-helix domain-containing protein</fullName>
    </recommendedName>
</protein>
<sequence length="486" mass="56688">MKLLELMEKNDQKKLQLLYYLDQHPNRKLKNSELQDKLQISYYLFKRQTKEIAEDIAAFDLSDFFAIEVTNTTVILHEYHNTNASVFLEHYLKQSLQIKILMTLMHEPPAFNLTEFAEEHFGSYAFMYKRYTALRDTLKSWGIVLSNDGKLTGDELAIRLLLTKIMVVAHIDETGFDDNVCSTLHELLQLLKMTEATPSMSQLIETKAYFLISLVRFQQGHVIATSPEIVDLVRNIRERTLETRKRVIAIYQAHFTASDQTIDSECDYFGTFLAIIGIITSEEIVFPDTIKQHGRAFIQGFEANFDVQLTLSEKANIEYVVNKCLIDVLALPFRSEFFDDHIEVSYFFRMYPEFFDYCQQFVQARSVKLDRNQSKFMFYHCLLTLAANVPLNKVLEPLYVCVDFTLGKEYNTIIERDIKYFSTLNVKVTNEVRPETKLIITDLVNAYHDTDISKVIWLSPPRPEDWENVIEELLDLRLADRTVKKS</sequence>
<keyword evidence="2" id="KW-0804">Transcription</keyword>
<evidence type="ECO:0000313" key="5">
    <source>
        <dbReference type="Proteomes" id="UP000032552"/>
    </source>
</evidence>
<dbReference type="PANTHER" id="PTHR30185">
    <property type="entry name" value="CRYPTIC BETA-GLUCOSIDE BGL OPERON ANTITERMINATOR"/>
    <property type="match status" value="1"/>
</dbReference>
<accession>A0A0C9PQD3</accession>
<dbReference type="RefSeq" id="WP_003592741.1">
    <property type="nucleotide sequence ID" value="NZ_BAYM01000099.1"/>
</dbReference>